<sequence>MTLKVSKLKSFFRSRSRSQTGDSASQLAESPSGSLSQGKVQEKTCAQVTELPGDVGPQFSQQMNVMLWAEAYSHLSNKEQEVIARSLPADRGDADLIPEILLRDVRAKREICDKRRWTFRCGDHTVQLRDTADKVLGWLDKFKAVGDIVSNVDPLHAGVPWAGIGFLTQVVQSERNQMEALFRGLNRICYILYRCRLYEGLLQSSQGSSQARQNLQLALTEFYTVILRFLAQAAHVYEKGSLKRAFAAFWSSDDIQTLENQCRELETRAEIEAQNCDRSESSEARKLLLALPMMKDLTDSISSTVTAIWKTLQEKEAGEILKWVSRIPYEDHHKTVCKGRTANTGGWIFDHEQYKKWESSKRSTILWLHGIPGAGKTKLISRVIDHVTDHLADTAIAYFYCNRYEASRRKPTHILQSFVKQLSKSPSDGAIQHALVDAYKENQRNGAASMKLSLEESESLVLALTKAYSETILILDALDETDVEDREDLIESIDRLVSQSANLKVLISSRRDNDIKRRLKLKANLSVEATDNRDDISKFVQEKIEDAQQGRHRNKPISEGLRDEIVTTLLEKSEGMFQWAALQIKEILDLQLEKDIQKRLGRLPRGLQAAYAEIFKKRIKRSGGSMPEIAHRAFQWVLFSFEPLSSDALVAFVSRDMADGKTEHSDLDIHDVLDACCNLLDVDKNSKLCRFSHLSVQEYLEEHHYQADKYATGGSPHDGLAMVTIQSLLENNDIKITDDQLDETSSLIYAAKFWHHHARMSYNINISERLKGCINMMFSKEFSTAYSNWLYIHNCDEDDSDQDARTISSQHVSERLPGTLYYASRFGFEFSVEKLLGEGAKVTREGKLRSPIVAAAVHSHAGVLRQLLDADVSRLIQVEDVRFIMEKIDGDLTETMMVLLDSGALHPEDEMDNSGQNLTERTTREDAITAAATNLRNADKLITILLKKWGSGVYITEDVVKAAAGNRESGDKTMTILLEERGADIPITEDVIKTVAGNESGDKVMAILLNKRADIPIIEDAMQTAAKNASCGDRIINILLRHRGDIPITENVVKAAAENYRSGSKIIANFLEERGADLPITEDVVEEAAMNSQNGTAIITILLEARGADLPITEKVFEAAAMNYWNGADIITILLGARGADIPITEGIVAEIARRSSQRVIRLLLDKRGTDIPITEDVVEAAAMNHENGEDIMTILLEERGADTPITEGIVAQIAGRFSERVMMVLFERCGPNIPITEGIVAQIARTFSERVMMILFEKCEADVNITEDVVEAAVTNYSSGEDIMLILLQERRANISLTEGLVVRVAGRFSERVMMILFDRRGSDIPVTEEVIKAATRNYLSSDKVMTVLLDKRGAGIPITEGVVKAVVESYSSGEEILTILLDKRGADVPITEDVVKEAARNYWIADKLMTILLDRRGADIPITDDVIKTAGENENCGDRLMAMLLRHRANVLATEDVDEAATGNHSSMSFSRDARLIPGESEITLPSIPRAIKTPTTDPTKSGRADFHGYLRALCPFPSTGRFPPSTINIPLDPGDIIMVHYINVNGWAEGTVLDSVKRGWFPMDSCEMYDELLMRPLLNTLADLRDTIQTGWISSLRDLEDQDFMRGPNAGVRFLLEKSECLIPEAPLVKKYDAIRRVRKALISDLFSMFLATKQVQNSVSGEYSDEDVGDILDDILIAFFKIVTRSVQFVDVLDEEVSLSRA</sequence>
<dbReference type="InterPro" id="IPR036028">
    <property type="entry name" value="SH3-like_dom_sf"/>
</dbReference>
<keyword evidence="7" id="KW-1185">Reference proteome</keyword>
<dbReference type="InterPro" id="IPR036770">
    <property type="entry name" value="Ankyrin_rpt-contain_sf"/>
</dbReference>
<dbReference type="STRING" id="1429867.A0A0G4P1R3"/>
<evidence type="ECO:0000256" key="3">
    <source>
        <dbReference type="PROSITE-ProRule" id="PRU00192"/>
    </source>
</evidence>
<dbReference type="PROSITE" id="PS50002">
    <property type="entry name" value="SH3"/>
    <property type="match status" value="1"/>
</dbReference>
<dbReference type="Pfam" id="PF23397">
    <property type="entry name" value="DUF7104"/>
    <property type="match status" value="11"/>
</dbReference>
<dbReference type="InterPro" id="IPR056884">
    <property type="entry name" value="NPHP3-like_N"/>
</dbReference>
<evidence type="ECO:0000256" key="4">
    <source>
        <dbReference type="SAM" id="MobiDB-lite"/>
    </source>
</evidence>
<feature type="domain" description="SH3" evidence="5">
    <location>
        <begin position="1508"/>
        <end position="1574"/>
    </location>
</feature>
<feature type="compositionally biased region" description="Polar residues" evidence="4">
    <location>
        <begin position="19"/>
        <end position="41"/>
    </location>
</feature>
<evidence type="ECO:0000256" key="2">
    <source>
        <dbReference type="ARBA" id="ARBA00022737"/>
    </source>
</evidence>
<evidence type="ECO:0000313" key="6">
    <source>
        <dbReference type="EMBL" id="CRL20224.1"/>
    </source>
</evidence>
<dbReference type="Gene3D" id="1.20.5.340">
    <property type="match status" value="7"/>
</dbReference>
<protein>
    <submittedName>
        <fullName evidence="6">Src homology-3 domain</fullName>
    </submittedName>
</protein>
<organism evidence="6 7">
    <name type="scientific">Penicillium camemberti (strain FM 013)</name>
    <dbReference type="NCBI Taxonomy" id="1429867"/>
    <lineage>
        <taxon>Eukaryota</taxon>
        <taxon>Fungi</taxon>
        <taxon>Dikarya</taxon>
        <taxon>Ascomycota</taxon>
        <taxon>Pezizomycotina</taxon>
        <taxon>Eurotiomycetes</taxon>
        <taxon>Eurotiomycetidae</taxon>
        <taxon>Eurotiales</taxon>
        <taxon>Aspergillaceae</taxon>
        <taxon>Penicillium</taxon>
    </lineage>
</organism>
<gene>
    <name evidence="6" type="ORF">PCAMFM013_S004g000164</name>
</gene>
<reference evidence="6 7" key="1">
    <citation type="journal article" date="2014" name="Nat. Commun.">
        <title>Multiple recent horizontal transfers of a large genomic region in cheese making fungi.</title>
        <authorList>
            <person name="Cheeseman K."/>
            <person name="Ropars J."/>
            <person name="Renault P."/>
            <person name="Dupont J."/>
            <person name="Gouzy J."/>
            <person name="Branca A."/>
            <person name="Abraham A.L."/>
            <person name="Ceppi M."/>
            <person name="Conseiller E."/>
            <person name="Debuchy R."/>
            <person name="Malagnac F."/>
            <person name="Goarin A."/>
            <person name="Silar P."/>
            <person name="Lacoste S."/>
            <person name="Sallet E."/>
            <person name="Bensimon A."/>
            <person name="Giraud T."/>
            <person name="Brygoo Y."/>
        </authorList>
    </citation>
    <scope>NUCLEOTIDE SEQUENCE [LARGE SCALE GENOMIC DNA]</scope>
    <source>
        <strain evidence="7">FM 013</strain>
    </source>
</reference>
<feature type="compositionally biased region" description="Basic residues" evidence="4">
    <location>
        <begin position="1"/>
        <end position="16"/>
    </location>
</feature>
<evidence type="ECO:0000256" key="1">
    <source>
        <dbReference type="ARBA" id="ARBA00022443"/>
    </source>
</evidence>
<dbReference type="PANTHER" id="PTHR10039:SF16">
    <property type="entry name" value="GPI INOSITOL-DEACYLASE"/>
    <property type="match status" value="1"/>
</dbReference>
<name>A0A0G4P1R3_PENC3</name>
<dbReference type="SUPFAM" id="SSF48403">
    <property type="entry name" value="Ankyrin repeat"/>
    <property type="match status" value="1"/>
</dbReference>
<dbReference type="InterPro" id="IPR027417">
    <property type="entry name" value="P-loop_NTPase"/>
</dbReference>
<dbReference type="Proteomes" id="UP000053732">
    <property type="component" value="Unassembled WGS sequence"/>
</dbReference>
<dbReference type="SUPFAM" id="SSF52540">
    <property type="entry name" value="P-loop containing nucleoside triphosphate hydrolases"/>
    <property type="match status" value="1"/>
</dbReference>
<feature type="region of interest" description="Disordered" evidence="4">
    <location>
        <begin position="1"/>
        <end position="41"/>
    </location>
</feature>
<dbReference type="InterPro" id="IPR055530">
    <property type="entry name" value="DUF7104"/>
</dbReference>
<dbReference type="Gene3D" id="2.30.30.40">
    <property type="entry name" value="SH3 Domains"/>
    <property type="match status" value="1"/>
</dbReference>
<dbReference type="SUPFAM" id="SSF50044">
    <property type="entry name" value="SH3-domain"/>
    <property type="match status" value="1"/>
</dbReference>
<dbReference type="EMBL" id="HG793137">
    <property type="protein sequence ID" value="CRL20224.1"/>
    <property type="molecule type" value="Genomic_DNA"/>
</dbReference>
<evidence type="ECO:0000313" key="7">
    <source>
        <dbReference type="Proteomes" id="UP000053732"/>
    </source>
</evidence>
<dbReference type="Gene3D" id="3.40.50.300">
    <property type="entry name" value="P-loop containing nucleotide triphosphate hydrolases"/>
    <property type="match status" value="1"/>
</dbReference>
<proteinExistence type="predicted"/>
<dbReference type="PANTHER" id="PTHR10039">
    <property type="entry name" value="AMELOGENIN"/>
    <property type="match status" value="1"/>
</dbReference>
<evidence type="ECO:0000259" key="5">
    <source>
        <dbReference type="PROSITE" id="PS50002"/>
    </source>
</evidence>
<dbReference type="InterPro" id="IPR001452">
    <property type="entry name" value="SH3_domain"/>
</dbReference>
<keyword evidence="2" id="KW-0677">Repeat</keyword>
<keyword evidence="1 3" id="KW-0728">SH3 domain</keyword>
<accession>A0A0G4P1R3</accession>
<dbReference type="InterPro" id="IPR056125">
    <property type="entry name" value="DUF7708"/>
</dbReference>
<dbReference type="Pfam" id="PF24883">
    <property type="entry name" value="NPHP3_N"/>
    <property type="match status" value="1"/>
</dbReference>
<dbReference type="Pfam" id="PF24809">
    <property type="entry name" value="DUF7708"/>
    <property type="match status" value="1"/>
</dbReference>